<gene>
    <name evidence="1" type="ORF">BO66DRAFT_314115</name>
</gene>
<protein>
    <submittedName>
        <fullName evidence="1">NAD(P)-binding protein</fullName>
    </submittedName>
</protein>
<accession>A0ACD1HKI0</accession>
<proteinExistence type="predicted"/>
<keyword evidence="2" id="KW-1185">Reference proteome</keyword>
<dbReference type="EMBL" id="KZ824937">
    <property type="protein sequence ID" value="RAH73967.1"/>
    <property type="molecule type" value="Genomic_DNA"/>
</dbReference>
<organism evidence="1 2">
    <name type="scientific">Aspergillus aculeatinus CBS 121060</name>
    <dbReference type="NCBI Taxonomy" id="1448322"/>
    <lineage>
        <taxon>Eukaryota</taxon>
        <taxon>Fungi</taxon>
        <taxon>Dikarya</taxon>
        <taxon>Ascomycota</taxon>
        <taxon>Pezizomycotina</taxon>
        <taxon>Eurotiomycetes</taxon>
        <taxon>Eurotiomycetidae</taxon>
        <taxon>Eurotiales</taxon>
        <taxon>Aspergillaceae</taxon>
        <taxon>Aspergillus</taxon>
        <taxon>Aspergillus subgen. Circumdati</taxon>
    </lineage>
</organism>
<sequence length="331" mass="34886">MTKTITIIGATGTQGGSVIRALLSTPSPSPSPYTTIRAITRDPTSAAAQALAAQGVHLIPADLHDPTSLATAFAGTHAIFAVTNFFEALPTHGVDGAMALETQLGINIATAAATAAATTLEHFVWSTLPDSAANTAGQVVVPYYESKRRVDAFIARELPGLWAKTTFLWVGWYSANMLLPCFWPMRVRGAEGGGGFLVLTNIDPATRIPVVGDERVNVGVFVKAVLEKPGRTLPGRVVAAITGYRGLGEVVEAFGNAKGVKVRCVRVGREDYRALWPGLAELMDVSHYYFQVTDGRSFAAVGGEAVLSAEDLGVEGLVGLEEAFAGVSWVD</sequence>
<reference evidence="1" key="1">
    <citation type="submission" date="2018-02" db="EMBL/GenBank/DDBJ databases">
        <title>The genomes of Aspergillus section Nigri reveals drivers in fungal speciation.</title>
        <authorList>
            <consortium name="DOE Joint Genome Institute"/>
            <person name="Vesth T.C."/>
            <person name="Nybo J."/>
            <person name="Theobald S."/>
            <person name="Brandl J."/>
            <person name="Frisvad J.C."/>
            <person name="Nielsen K.F."/>
            <person name="Lyhne E.K."/>
            <person name="Kogle M.E."/>
            <person name="Kuo A."/>
            <person name="Riley R."/>
            <person name="Clum A."/>
            <person name="Nolan M."/>
            <person name="Lipzen A."/>
            <person name="Salamov A."/>
            <person name="Henrissat B."/>
            <person name="Wiebenga A."/>
            <person name="De vries R.P."/>
            <person name="Grigoriev I.V."/>
            <person name="Mortensen U.H."/>
            <person name="Andersen M.R."/>
            <person name="Baker S.E."/>
        </authorList>
    </citation>
    <scope>NUCLEOTIDE SEQUENCE</scope>
    <source>
        <strain evidence="1">CBS 121060</strain>
    </source>
</reference>
<dbReference type="Proteomes" id="UP000249661">
    <property type="component" value="Unassembled WGS sequence"/>
</dbReference>
<name>A0ACD1HKI0_9EURO</name>
<evidence type="ECO:0000313" key="2">
    <source>
        <dbReference type="Proteomes" id="UP000249661"/>
    </source>
</evidence>
<evidence type="ECO:0000313" key="1">
    <source>
        <dbReference type="EMBL" id="RAH73967.1"/>
    </source>
</evidence>